<dbReference type="InterPro" id="IPR029068">
    <property type="entry name" value="Glyas_Bleomycin-R_OHBP_Dase"/>
</dbReference>
<dbReference type="Gene3D" id="3.10.180.10">
    <property type="entry name" value="2,3-Dihydroxybiphenyl 1,2-Dioxygenase, domain 1"/>
    <property type="match status" value="1"/>
</dbReference>
<dbReference type="EMBL" id="AOKY01000340">
    <property type="protein sequence ID" value="KDB22706.1"/>
    <property type="molecule type" value="Genomic_DNA"/>
</dbReference>
<dbReference type="AlphaFoldDB" id="A0A059J4C2"/>
<name>A0A059J4C2_TRIIM</name>
<sequence length="159" mass="17707">MAAYSLSAWKIIPQFCSTSIPRTIEFYTKTLYFSLGGTHPGDDANTAPTFCSVFIGKKADANIYFFQTYLPSSGPNEAKEDRGAGKDNQEIFHPSSTMIALGTTELDEYYNILVEKGKVKITAPIEDKQWGYRQFTLEDPDGNEITFFKFLEGGNPGSE</sequence>
<dbReference type="OMA" id="WGYRQFA"/>
<gene>
    <name evidence="2" type="ORF">H109_05372</name>
</gene>
<accession>A0A059J4C2</accession>
<dbReference type="HOGENOM" id="CLU_121050_0_0_1"/>
<evidence type="ECO:0000259" key="1">
    <source>
        <dbReference type="PROSITE" id="PS51819"/>
    </source>
</evidence>
<feature type="domain" description="VOC" evidence="1">
    <location>
        <begin position="8"/>
        <end position="150"/>
    </location>
</feature>
<comment type="caution">
    <text evidence="2">The sequence shown here is derived from an EMBL/GenBank/DDBJ whole genome shotgun (WGS) entry which is preliminary data.</text>
</comment>
<dbReference type="OrthoDB" id="1077582at2759"/>
<proteinExistence type="predicted"/>
<dbReference type="STRING" id="1215338.A0A059J4C2"/>
<dbReference type="InterPro" id="IPR037523">
    <property type="entry name" value="VOC_core"/>
</dbReference>
<evidence type="ECO:0000313" key="2">
    <source>
        <dbReference type="EMBL" id="KDB22706.1"/>
    </source>
</evidence>
<dbReference type="InterPro" id="IPR004360">
    <property type="entry name" value="Glyas_Fos-R_dOase_dom"/>
</dbReference>
<evidence type="ECO:0000313" key="3">
    <source>
        <dbReference type="Proteomes" id="UP000024533"/>
    </source>
</evidence>
<dbReference type="Pfam" id="PF00903">
    <property type="entry name" value="Glyoxalase"/>
    <property type="match status" value="1"/>
</dbReference>
<dbReference type="PROSITE" id="PS51819">
    <property type="entry name" value="VOC"/>
    <property type="match status" value="1"/>
</dbReference>
<reference evidence="2 3" key="1">
    <citation type="submission" date="2014-02" db="EMBL/GenBank/DDBJ databases">
        <title>The Genome Sequence of Trichophyton interdigitale MR816.</title>
        <authorList>
            <consortium name="The Broad Institute Genomics Platform"/>
            <person name="Cuomo C.A."/>
            <person name="White T.C."/>
            <person name="Graser Y."/>
            <person name="Martinez-Rossi N."/>
            <person name="Heitman J."/>
            <person name="Young S.K."/>
            <person name="Zeng Q."/>
            <person name="Gargeya S."/>
            <person name="Abouelleil A."/>
            <person name="Alvarado L."/>
            <person name="Chapman S.B."/>
            <person name="Gainer-Dewar J."/>
            <person name="Goldberg J."/>
            <person name="Griggs A."/>
            <person name="Gujja S."/>
            <person name="Hansen M."/>
            <person name="Howarth C."/>
            <person name="Imamovic A."/>
            <person name="Larimer J."/>
            <person name="Martinez D."/>
            <person name="Murphy C."/>
            <person name="Pearson M.D."/>
            <person name="Persinoti G."/>
            <person name="Poon T."/>
            <person name="Priest M."/>
            <person name="Roberts A.D."/>
            <person name="Saif S."/>
            <person name="Shea T.D."/>
            <person name="Sykes S.N."/>
            <person name="Wortman J."/>
            <person name="Nusbaum C."/>
            <person name="Birren B."/>
        </authorList>
    </citation>
    <scope>NUCLEOTIDE SEQUENCE [LARGE SCALE GENOMIC DNA]</scope>
    <source>
        <strain evidence="2 3">MR816</strain>
    </source>
</reference>
<dbReference type="Proteomes" id="UP000024533">
    <property type="component" value="Unassembled WGS sequence"/>
</dbReference>
<organism evidence="2 3">
    <name type="scientific">Trichophyton interdigitale (strain MR816)</name>
    <dbReference type="NCBI Taxonomy" id="1215338"/>
    <lineage>
        <taxon>Eukaryota</taxon>
        <taxon>Fungi</taxon>
        <taxon>Dikarya</taxon>
        <taxon>Ascomycota</taxon>
        <taxon>Pezizomycotina</taxon>
        <taxon>Eurotiomycetes</taxon>
        <taxon>Eurotiomycetidae</taxon>
        <taxon>Onygenales</taxon>
        <taxon>Arthrodermataceae</taxon>
        <taxon>Trichophyton</taxon>
    </lineage>
</organism>
<dbReference type="SUPFAM" id="SSF54593">
    <property type="entry name" value="Glyoxalase/Bleomycin resistance protein/Dihydroxybiphenyl dioxygenase"/>
    <property type="match status" value="1"/>
</dbReference>
<keyword evidence="3" id="KW-1185">Reference proteome</keyword>
<protein>
    <recommendedName>
        <fullName evidence="1">VOC domain-containing protein</fullName>
    </recommendedName>
</protein>